<dbReference type="PANTHER" id="PTHR43236">
    <property type="entry name" value="ANTITOXIN HIGA1"/>
    <property type="match status" value="1"/>
</dbReference>
<dbReference type="AlphaFoldDB" id="B7L3G2"/>
<name>B7L3G2_METC4</name>
<dbReference type="HOGENOM" id="CLU_055824_0_0_5"/>
<evidence type="ECO:0000256" key="1">
    <source>
        <dbReference type="ARBA" id="ARBA00007227"/>
    </source>
</evidence>
<dbReference type="Pfam" id="PF06114">
    <property type="entry name" value="Peptidase_M78"/>
    <property type="match status" value="1"/>
</dbReference>
<dbReference type="InterPro" id="IPR052345">
    <property type="entry name" value="Rad_response_metalloprotease"/>
</dbReference>
<dbReference type="GO" id="GO:0003677">
    <property type="term" value="F:DNA binding"/>
    <property type="evidence" value="ECO:0007669"/>
    <property type="project" value="InterPro"/>
</dbReference>
<dbReference type="PROSITE" id="PS50943">
    <property type="entry name" value="HTH_CROC1"/>
    <property type="match status" value="1"/>
</dbReference>
<keyword evidence="3" id="KW-0614">Plasmid</keyword>
<dbReference type="SUPFAM" id="SSF47413">
    <property type="entry name" value="lambda repressor-like DNA-binding domains"/>
    <property type="match status" value="1"/>
</dbReference>
<feature type="domain" description="HTH cro/C1-type" evidence="2">
    <location>
        <begin position="16"/>
        <end position="70"/>
    </location>
</feature>
<sequence>MIERGLPEASFPGRLLARILQARDMSASELARRCGRSPKLMTEIISGRAPIEPDTALQLERVLGHEAGRWLALEACYRLGLAEQAERSRMGENAEWAARFPLGEMRRRGLLPEGTSPAAAVPHLLRLFGAGTVEACQARFAELLAGSYRHSPSFKSADGALLVWLRLGERAAEALEMGDYDRRRFVEALQSARTLTGLPLEEFLPLLRELCAVAGVAFVIEAPLKGVALSGVSRWLTPRRALIQQTLRHRTDDHFWFTFFHEAAHLLLHSRRMVFLDGQSELTTGSEEDEREANAWAGGFLVPPAAMHAFVERADFRAAAVAAFADTVGVSPGIVVGQLQKAGVLAYGSGLNSLKRRLDLPA</sequence>
<organism evidence="3 4">
    <name type="scientific">Methylorubrum extorquens (strain CM4 / NCIMB 13688)</name>
    <name type="common">Methylobacterium extorquens</name>
    <dbReference type="NCBI Taxonomy" id="440085"/>
    <lineage>
        <taxon>Bacteria</taxon>
        <taxon>Pseudomonadati</taxon>
        <taxon>Pseudomonadota</taxon>
        <taxon>Alphaproteobacteria</taxon>
        <taxon>Hyphomicrobiales</taxon>
        <taxon>Methylobacteriaceae</taxon>
        <taxon>Methylorubrum</taxon>
    </lineage>
</organism>
<dbReference type="KEGG" id="mch:Mchl_5647"/>
<dbReference type="InterPro" id="IPR010982">
    <property type="entry name" value="Lambda_DNA-bd_dom_sf"/>
</dbReference>
<proteinExistence type="inferred from homology"/>
<dbReference type="PANTHER" id="PTHR43236:SF1">
    <property type="entry name" value="BLL7220 PROTEIN"/>
    <property type="match status" value="1"/>
</dbReference>
<evidence type="ECO:0000313" key="3">
    <source>
        <dbReference type="EMBL" id="ACK86370.1"/>
    </source>
</evidence>
<dbReference type="Proteomes" id="UP000002385">
    <property type="component" value="Plasmid pCMU01"/>
</dbReference>
<dbReference type="Gene3D" id="1.10.260.40">
    <property type="entry name" value="lambda repressor-like DNA-binding domains"/>
    <property type="match status" value="1"/>
</dbReference>
<reference evidence="3 4" key="2">
    <citation type="journal article" date="2012" name="J. Bacteriol.">
        <title>Complete genome sequences of six strains of the genus Methylobacterium.</title>
        <authorList>
            <person name="Marx C.J."/>
            <person name="Bringel F."/>
            <person name="Chistoserdova L."/>
            <person name="Moulin L."/>
            <person name="Farhan Ul Haque M."/>
            <person name="Fleischman D.E."/>
            <person name="Gruffaz C."/>
            <person name="Jourand P."/>
            <person name="Knief C."/>
            <person name="Lee M.C."/>
            <person name="Muller E.E."/>
            <person name="Nadalig T."/>
            <person name="Peyraud R."/>
            <person name="Roselli S."/>
            <person name="Russ L."/>
            <person name="Goodwin L.A."/>
            <person name="Ivanova N."/>
            <person name="Kyrpides N."/>
            <person name="Lajus A."/>
            <person name="Land M.L."/>
            <person name="Medigue C."/>
            <person name="Mikhailova N."/>
            <person name="Nolan M."/>
            <person name="Woyke T."/>
            <person name="Stolyar S."/>
            <person name="Vorholt J.A."/>
            <person name="Vuilleumier S."/>
        </authorList>
    </citation>
    <scope>NUCLEOTIDE SEQUENCE [LARGE SCALE GENOMIC DNA]</scope>
    <source>
        <strain evidence="4">CM4 / NCIMB 13688</strain>
        <plasmid evidence="3 4">pCMU01</plasmid>
    </source>
</reference>
<comment type="similarity">
    <text evidence="1">Belongs to the short-chain fatty acyl-CoA assimilation regulator (ScfR) family.</text>
</comment>
<dbReference type="InterPro" id="IPR001387">
    <property type="entry name" value="Cro/C1-type_HTH"/>
</dbReference>
<dbReference type="Gene3D" id="1.10.10.2910">
    <property type="match status" value="1"/>
</dbReference>
<geneLocation type="plasmid" evidence="3 4">
    <name>pCMU01</name>
</geneLocation>
<dbReference type="EMBL" id="CP001299">
    <property type="protein sequence ID" value="ACK86370.1"/>
    <property type="molecule type" value="Genomic_DNA"/>
</dbReference>
<dbReference type="CDD" id="cd00093">
    <property type="entry name" value="HTH_XRE"/>
    <property type="match status" value="1"/>
</dbReference>
<dbReference type="SMART" id="SM00530">
    <property type="entry name" value="HTH_XRE"/>
    <property type="match status" value="1"/>
</dbReference>
<reference evidence="3 4" key="1">
    <citation type="submission" date="2008-12" db="EMBL/GenBank/DDBJ databases">
        <title>Complete sequence of plasmid1 of Methylobacterium chloromethanicum CM4.</title>
        <authorList>
            <consortium name="US DOE Joint Genome Institute"/>
            <person name="Lucas S."/>
            <person name="Copeland A."/>
            <person name="Lapidus A."/>
            <person name="Glavina del Rio T."/>
            <person name="Dalin E."/>
            <person name="Tice H."/>
            <person name="Bruce D."/>
            <person name="Goodwin L."/>
            <person name="Pitluck S."/>
            <person name="Chertkov O."/>
            <person name="Brettin T."/>
            <person name="Detter J.C."/>
            <person name="Han C."/>
            <person name="Larimer F."/>
            <person name="Land M."/>
            <person name="Hauser L."/>
            <person name="Kyrpides N."/>
            <person name="Mikhailova N."/>
            <person name="Marx C."/>
            <person name="Richardson P."/>
        </authorList>
    </citation>
    <scope>NUCLEOTIDE SEQUENCE [LARGE SCALE GENOMIC DNA]</scope>
    <source>
        <strain evidence="4">CM4 / NCIMB 13688</strain>
        <plasmid evidence="3 4">pCMU01</plasmid>
    </source>
</reference>
<gene>
    <name evidence="3" type="ordered locus">Mchl_5647</name>
</gene>
<protein>
    <submittedName>
        <fullName evidence="3">Plasmid maintenance system antidote protein, XRE family</fullName>
    </submittedName>
</protein>
<evidence type="ECO:0000313" key="4">
    <source>
        <dbReference type="Proteomes" id="UP000002385"/>
    </source>
</evidence>
<accession>B7L3G2</accession>
<evidence type="ECO:0000259" key="2">
    <source>
        <dbReference type="PROSITE" id="PS50943"/>
    </source>
</evidence>
<dbReference type="InterPro" id="IPR010359">
    <property type="entry name" value="IrrE_HExxH"/>
</dbReference>